<dbReference type="SUPFAM" id="SSF46689">
    <property type="entry name" value="Homeodomain-like"/>
    <property type="match status" value="1"/>
</dbReference>
<dbReference type="GO" id="GO:0000976">
    <property type="term" value="F:transcription cis-regulatory region binding"/>
    <property type="evidence" value="ECO:0007669"/>
    <property type="project" value="TreeGrafter"/>
</dbReference>
<dbReference type="Pfam" id="PF00440">
    <property type="entry name" value="TetR_N"/>
    <property type="match status" value="1"/>
</dbReference>
<sequence length="222" mass="25048">MRIVTSGEQCQTYEYDVFMPRGARTQSAATAVGDDPRDRILAGADRCIARYGVRKTTMEDIASEVGMSRPGVYRYFSDRDDLLLALVTRHAQVLRDRAHKVIARQACLQDQIVEGLLYTVSEARLDPVARYIVDPEGSGLGRRYIESRMSETMSATFFDPALDIAYVNNELPRDLPRSDVYLWLASLALMLMRGLEDGEADLARYRTILRRFVAPAFASPQK</sequence>
<accession>A0A2S8BMN6</accession>
<dbReference type="PANTHER" id="PTHR30055:SF234">
    <property type="entry name" value="HTH-TYPE TRANSCRIPTIONAL REGULATOR BETI"/>
    <property type="match status" value="1"/>
</dbReference>
<evidence type="ECO:0000256" key="2">
    <source>
        <dbReference type="ARBA" id="ARBA00023125"/>
    </source>
</evidence>
<gene>
    <name evidence="6" type="ORF">C1Y40_01777</name>
</gene>
<dbReference type="AlphaFoldDB" id="A0A2S8BMN6"/>
<dbReference type="Gene3D" id="1.10.357.10">
    <property type="entry name" value="Tetracycline Repressor, domain 2"/>
    <property type="match status" value="1"/>
</dbReference>
<dbReference type="InterPro" id="IPR001647">
    <property type="entry name" value="HTH_TetR"/>
</dbReference>
<proteinExistence type="predicted"/>
<keyword evidence="2 4" id="KW-0238">DNA-binding</keyword>
<dbReference type="InterPro" id="IPR050109">
    <property type="entry name" value="HTH-type_TetR-like_transc_reg"/>
</dbReference>
<comment type="caution">
    <text evidence="6">The sequence shown here is derived from an EMBL/GenBank/DDBJ whole genome shotgun (WGS) entry which is preliminary data.</text>
</comment>
<dbReference type="Proteomes" id="UP000238296">
    <property type="component" value="Unassembled WGS sequence"/>
</dbReference>
<evidence type="ECO:0000313" key="6">
    <source>
        <dbReference type="EMBL" id="PQM47954.1"/>
    </source>
</evidence>
<evidence type="ECO:0000313" key="7">
    <source>
        <dbReference type="Proteomes" id="UP000238296"/>
    </source>
</evidence>
<reference evidence="6 7" key="1">
    <citation type="journal article" date="2017" name="Int. J. Syst. Evol. Microbiol.">
        <title>Mycobacterium talmoniae sp. nov., a slowly growing mycobacterium isolated from human respiratory samples.</title>
        <authorList>
            <person name="Davidson R.M."/>
            <person name="DeGroote M.A."/>
            <person name="Marola J.L."/>
            <person name="Buss S."/>
            <person name="Jones V."/>
            <person name="McNeil M.R."/>
            <person name="Freifeld A.G."/>
            <person name="Elaine Epperson L."/>
            <person name="Hasan N.A."/>
            <person name="Jackson M."/>
            <person name="Iwen P.C."/>
            <person name="Salfinger M."/>
            <person name="Strong M."/>
        </authorList>
    </citation>
    <scope>NUCLEOTIDE SEQUENCE [LARGE SCALE GENOMIC DNA]</scope>
    <source>
        <strain evidence="6 7">ATCC BAA-2683</strain>
    </source>
</reference>
<dbReference type="PANTHER" id="PTHR30055">
    <property type="entry name" value="HTH-TYPE TRANSCRIPTIONAL REGULATOR RUTR"/>
    <property type="match status" value="1"/>
</dbReference>
<evidence type="ECO:0000256" key="1">
    <source>
        <dbReference type="ARBA" id="ARBA00023015"/>
    </source>
</evidence>
<feature type="domain" description="HTH tetR-type" evidence="5">
    <location>
        <begin position="34"/>
        <end position="94"/>
    </location>
</feature>
<keyword evidence="3" id="KW-0804">Transcription</keyword>
<keyword evidence="1" id="KW-0805">Transcription regulation</keyword>
<dbReference type="GO" id="GO:0003700">
    <property type="term" value="F:DNA-binding transcription factor activity"/>
    <property type="evidence" value="ECO:0007669"/>
    <property type="project" value="TreeGrafter"/>
</dbReference>
<evidence type="ECO:0000256" key="4">
    <source>
        <dbReference type="PROSITE-ProRule" id="PRU00335"/>
    </source>
</evidence>
<name>A0A2S8BMN6_9MYCO</name>
<dbReference type="PROSITE" id="PS50977">
    <property type="entry name" value="HTH_TETR_2"/>
    <property type="match status" value="1"/>
</dbReference>
<evidence type="ECO:0000259" key="5">
    <source>
        <dbReference type="PROSITE" id="PS50977"/>
    </source>
</evidence>
<protein>
    <submittedName>
        <fullName evidence="6">Putative HTH-type transcriptional regulator</fullName>
    </submittedName>
</protein>
<feature type="DNA-binding region" description="H-T-H motif" evidence="4">
    <location>
        <begin position="57"/>
        <end position="76"/>
    </location>
</feature>
<dbReference type="EMBL" id="PPEA01000254">
    <property type="protein sequence ID" value="PQM47954.1"/>
    <property type="molecule type" value="Genomic_DNA"/>
</dbReference>
<dbReference type="InterPro" id="IPR009057">
    <property type="entry name" value="Homeodomain-like_sf"/>
</dbReference>
<organism evidence="6 7">
    <name type="scientific">Mycobacterium talmoniae</name>
    <dbReference type="NCBI Taxonomy" id="1858794"/>
    <lineage>
        <taxon>Bacteria</taxon>
        <taxon>Bacillati</taxon>
        <taxon>Actinomycetota</taxon>
        <taxon>Actinomycetes</taxon>
        <taxon>Mycobacteriales</taxon>
        <taxon>Mycobacteriaceae</taxon>
        <taxon>Mycobacterium</taxon>
    </lineage>
</organism>
<evidence type="ECO:0000256" key="3">
    <source>
        <dbReference type="ARBA" id="ARBA00023163"/>
    </source>
</evidence>
<dbReference type="PRINTS" id="PR00455">
    <property type="entry name" value="HTHTETR"/>
</dbReference>